<feature type="chain" id="PRO_5046493952" evidence="1">
    <location>
        <begin position="28"/>
        <end position="405"/>
    </location>
</feature>
<reference evidence="2 3" key="1">
    <citation type="journal article" date="2019" name="Int. J. Syst. Evol. Microbiol.">
        <title>The Global Catalogue of Microorganisms (GCM) 10K type strain sequencing project: providing services to taxonomists for standard genome sequencing and annotation.</title>
        <authorList>
            <consortium name="The Broad Institute Genomics Platform"/>
            <consortium name="The Broad Institute Genome Sequencing Center for Infectious Disease"/>
            <person name="Wu L."/>
            <person name="Ma J."/>
        </authorList>
    </citation>
    <scope>NUCLEOTIDE SEQUENCE [LARGE SCALE GENOMIC DNA]</scope>
    <source>
        <strain evidence="2 3">JCM 16026</strain>
    </source>
</reference>
<proteinExistence type="predicted"/>
<accession>A0ABN3AJA2</accession>
<gene>
    <name evidence="2" type="primary">aztD</name>
    <name evidence="2" type="ORF">GCM10009846_02600</name>
</gene>
<evidence type="ECO:0000313" key="2">
    <source>
        <dbReference type="EMBL" id="GAA2170844.1"/>
    </source>
</evidence>
<dbReference type="InterPro" id="IPR011044">
    <property type="entry name" value="Quino_amine_DH_bsu"/>
</dbReference>
<dbReference type="Gene3D" id="2.130.10.10">
    <property type="entry name" value="YVTN repeat-like/Quinoprotein amine dehydrogenase"/>
    <property type="match status" value="2"/>
</dbReference>
<evidence type="ECO:0000256" key="1">
    <source>
        <dbReference type="SAM" id="SignalP"/>
    </source>
</evidence>
<dbReference type="PROSITE" id="PS51257">
    <property type="entry name" value="PROKAR_LIPOPROTEIN"/>
    <property type="match status" value="1"/>
</dbReference>
<name>A0ABN3AJA2_9MICO</name>
<organism evidence="2 3">
    <name type="scientific">Agrococcus versicolor</name>
    <dbReference type="NCBI Taxonomy" id="501482"/>
    <lineage>
        <taxon>Bacteria</taxon>
        <taxon>Bacillati</taxon>
        <taxon>Actinomycetota</taxon>
        <taxon>Actinomycetes</taxon>
        <taxon>Micrococcales</taxon>
        <taxon>Microbacteriaceae</taxon>
        <taxon>Agrococcus</taxon>
    </lineage>
</organism>
<keyword evidence="1" id="KW-0732">Signal</keyword>
<comment type="caution">
    <text evidence="2">The sequence shown here is derived from an EMBL/GenBank/DDBJ whole genome shotgun (WGS) entry which is preliminary data.</text>
</comment>
<protein>
    <submittedName>
        <fullName evidence="2">Zinc metallochaperone AztD</fullName>
    </submittedName>
</protein>
<dbReference type="Proteomes" id="UP001501599">
    <property type="component" value="Unassembled WGS sequence"/>
</dbReference>
<feature type="signal peptide" evidence="1">
    <location>
        <begin position="1"/>
        <end position="27"/>
    </location>
</feature>
<dbReference type="RefSeq" id="WP_344339499.1">
    <property type="nucleotide sequence ID" value="NZ_BAAAQT010000001.1"/>
</dbReference>
<keyword evidence="3" id="KW-1185">Reference proteome</keyword>
<dbReference type="EMBL" id="BAAAQT010000001">
    <property type="protein sequence ID" value="GAA2170844.1"/>
    <property type="molecule type" value="Genomic_DNA"/>
</dbReference>
<dbReference type="SUPFAM" id="SSF50969">
    <property type="entry name" value="YVTN repeat-like/Quinoprotein amine dehydrogenase"/>
    <property type="match status" value="1"/>
</dbReference>
<sequence>MTIPQHRLRRRATSAFAIAAAAGLALAACSTGSGEPAASESQSAEAAEASARLALTTDGGVVVLDAETLEPVGDVPIDGFLRVNPAGDGEHVFVTTSQGFEVLATGATSGDEPSLTGAVFEGDAAGHVVLHDGRTVLFDDATGDYWAFDTDALTDSDALPADMDAYESAAAHHGVAVELADGTLLSTLGDEESRTGVRHLDADGTELARFEECPSVHGEGVAADEHVLFGCQDGVLLFTGGEFQKLDSPDEFGRVGNAYVTDESPIAFVDYRDDPDAEGSLLHRVGMVDTAAGTWEILDLPEGVEYTWQGVERDHHGDAWLIGTDGALHMLDGETGELARSIPAIDAWEGPAEWQDAHPYLLIDDHTAYVTDPASSRIVAVDLESGEIVAEGELDAAPSEMALAG</sequence>
<evidence type="ECO:0000313" key="3">
    <source>
        <dbReference type="Proteomes" id="UP001501599"/>
    </source>
</evidence>
<dbReference type="InterPro" id="IPR015943">
    <property type="entry name" value="WD40/YVTN_repeat-like_dom_sf"/>
</dbReference>